<dbReference type="InterPro" id="IPR003008">
    <property type="entry name" value="Tubulin_FtsZ_GTPase"/>
</dbReference>
<dbReference type="GO" id="GO:0005525">
    <property type="term" value="F:GTP binding"/>
    <property type="evidence" value="ECO:0007669"/>
    <property type="project" value="UniProtKB-UniRule"/>
</dbReference>
<keyword evidence="4 5" id="KW-0342">GTP-binding</keyword>
<dbReference type="Pfam" id="PF03953">
    <property type="entry name" value="Tubulin_C"/>
    <property type="match status" value="1"/>
</dbReference>
<name>A0A8J8NSA9_HALGN</name>
<reference evidence="8" key="1">
    <citation type="submission" date="2019-06" db="EMBL/GenBank/DDBJ databases">
        <authorList>
            <person name="Zheng W."/>
        </authorList>
    </citation>
    <scope>NUCLEOTIDE SEQUENCE</scope>
    <source>
        <strain evidence="8">QDHG01</strain>
    </source>
</reference>
<dbReference type="Gene3D" id="3.40.50.1440">
    <property type="entry name" value="Tubulin/FtsZ, GTPase domain"/>
    <property type="match status" value="1"/>
</dbReference>
<dbReference type="SUPFAM" id="SSF52490">
    <property type="entry name" value="Tubulin nucleotide-binding domain-like"/>
    <property type="match status" value="1"/>
</dbReference>
<dbReference type="PANTHER" id="PTHR11588">
    <property type="entry name" value="TUBULIN"/>
    <property type="match status" value="1"/>
</dbReference>
<dbReference type="PRINTS" id="PR01519">
    <property type="entry name" value="EPSLNTUBULIN"/>
</dbReference>
<dbReference type="SMART" id="SM00865">
    <property type="entry name" value="Tubulin_C"/>
    <property type="match status" value="1"/>
</dbReference>
<evidence type="ECO:0008006" key="10">
    <source>
        <dbReference type="Google" id="ProtNLM"/>
    </source>
</evidence>
<evidence type="ECO:0000313" key="9">
    <source>
        <dbReference type="Proteomes" id="UP000785679"/>
    </source>
</evidence>
<dbReference type="InterPro" id="IPR017975">
    <property type="entry name" value="Tubulin_CS"/>
</dbReference>
<keyword evidence="3 5" id="KW-0547">Nucleotide-binding</keyword>
<evidence type="ECO:0000259" key="6">
    <source>
        <dbReference type="SMART" id="SM00864"/>
    </source>
</evidence>
<keyword evidence="2 5" id="KW-0493">Microtubule</keyword>
<dbReference type="InterPro" id="IPR018316">
    <property type="entry name" value="Tubulin/FtsZ_2-layer-sand-dom"/>
</dbReference>
<dbReference type="FunFam" id="3.40.50.1440:FF:000049">
    <property type="entry name" value="Tubulin gamma chain"/>
    <property type="match status" value="1"/>
</dbReference>
<dbReference type="Gene3D" id="1.10.287.600">
    <property type="entry name" value="Helix hairpin bin"/>
    <property type="match status" value="1"/>
</dbReference>
<evidence type="ECO:0000259" key="7">
    <source>
        <dbReference type="SMART" id="SM00865"/>
    </source>
</evidence>
<dbReference type="GO" id="GO:0005874">
    <property type="term" value="C:microtubule"/>
    <property type="evidence" value="ECO:0007669"/>
    <property type="project" value="UniProtKB-KW"/>
</dbReference>
<dbReference type="PRINTS" id="PR01161">
    <property type="entry name" value="TUBULIN"/>
</dbReference>
<feature type="domain" description="Tubulin/FtsZ 2-layer sandwich" evidence="7">
    <location>
        <begin position="294"/>
        <end position="434"/>
    </location>
</feature>
<sequence>MPREIITIQVGQCGNQIALKFWELALKEHAEYNKSLIYDEALSSFFRNVDGRGGVQKNLPCGSNITDLKARSIVVDMETGVINNKILNGELKDIFEARQCVSDQSGAGNNWARGHLECGPKYKEEIEEKVRQAVEHCDSLQGFFFTHSLGGGTGSGLGSYILKDLADLYPSVFRFSTCVFPSEDDDVVTSPYNSMLALNVLIENADCVLPVDNQALFDIVSRIDTQYQAQAHKREEKSSGAIIKQGSAITDPMALTEKKGGVGAKPVRHYERENSIVAHVINNLTCSMRFEGDLNVDLNEITMNLVPYPRMHFLLSSLSPLYSVLQPGNSQLAPRGIDDSFREAMERSNQLIQQANPLEAVYLACGLIVRGPKVEISDITRNVEKLQKRLKMVGWNKEGFKVGHCYQAPLNQPYSVLTLANNTSTRTIMQRLRTKFMKIYKQKVFVHHYTEFMDQSHFDHCLETCEEVIESYKNMEEKYLGKWGELDDEEEIVADAYRFRPII</sequence>
<dbReference type="InterPro" id="IPR036525">
    <property type="entry name" value="Tubulin/FtsZ_GTPase_sf"/>
</dbReference>
<dbReference type="EMBL" id="RRYP01009106">
    <property type="protein sequence ID" value="TNV79300.1"/>
    <property type="molecule type" value="Genomic_DNA"/>
</dbReference>
<evidence type="ECO:0000256" key="5">
    <source>
        <dbReference type="RuleBase" id="RU000352"/>
    </source>
</evidence>
<evidence type="ECO:0000256" key="2">
    <source>
        <dbReference type="ARBA" id="ARBA00022701"/>
    </source>
</evidence>
<dbReference type="PROSITE" id="PS00227">
    <property type="entry name" value="TUBULIN"/>
    <property type="match status" value="1"/>
</dbReference>
<accession>A0A8J8NSA9</accession>
<dbReference type="InterPro" id="IPR008280">
    <property type="entry name" value="Tub_FtsZ_C"/>
</dbReference>
<protein>
    <recommendedName>
        <fullName evidence="10">Epsilon tubulin</fullName>
    </recommendedName>
</protein>
<comment type="caution">
    <text evidence="8">The sequence shown here is derived from an EMBL/GenBank/DDBJ whole genome shotgun (WGS) entry which is preliminary data.</text>
</comment>
<dbReference type="AlphaFoldDB" id="A0A8J8NSA9"/>
<proteinExistence type="inferred from homology"/>
<dbReference type="InterPro" id="IPR004057">
    <property type="entry name" value="Epsilon_tubulin"/>
</dbReference>
<evidence type="ECO:0000256" key="1">
    <source>
        <dbReference type="ARBA" id="ARBA00009636"/>
    </source>
</evidence>
<dbReference type="SMART" id="SM00864">
    <property type="entry name" value="Tubulin"/>
    <property type="match status" value="1"/>
</dbReference>
<evidence type="ECO:0000256" key="3">
    <source>
        <dbReference type="ARBA" id="ARBA00022741"/>
    </source>
</evidence>
<evidence type="ECO:0000313" key="8">
    <source>
        <dbReference type="EMBL" id="TNV79300.1"/>
    </source>
</evidence>
<dbReference type="GO" id="GO:0007017">
    <property type="term" value="P:microtubule-based process"/>
    <property type="evidence" value="ECO:0007669"/>
    <property type="project" value="InterPro"/>
</dbReference>
<feature type="domain" description="Tubulin/FtsZ GTPase" evidence="6">
    <location>
        <begin position="55"/>
        <end position="292"/>
    </location>
</feature>
<dbReference type="InterPro" id="IPR000217">
    <property type="entry name" value="Tubulin"/>
</dbReference>
<evidence type="ECO:0000256" key="4">
    <source>
        <dbReference type="ARBA" id="ARBA00023134"/>
    </source>
</evidence>
<keyword evidence="9" id="KW-1185">Reference proteome</keyword>
<dbReference type="OrthoDB" id="1662883at2759"/>
<dbReference type="Proteomes" id="UP000785679">
    <property type="component" value="Unassembled WGS sequence"/>
</dbReference>
<dbReference type="InterPro" id="IPR023123">
    <property type="entry name" value="Tubulin_C"/>
</dbReference>
<comment type="similarity">
    <text evidence="1 5">Belongs to the tubulin family.</text>
</comment>
<dbReference type="Pfam" id="PF00091">
    <property type="entry name" value="Tubulin"/>
    <property type="match status" value="1"/>
</dbReference>
<dbReference type="CDD" id="cd02190">
    <property type="entry name" value="epsilon_tubulin"/>
    <property type="match status" value="1"/>
</dbReference>
<dbReference type="SUPFAM" id="SSF55307">
    <property type="entry name" value="Tubulin C-terminal domain-like"/>
    <property type="match status" value="1"/>
</dbReference>
<gene>
    <name evidence="8" type="ORF">FGO68_gene15442</name>
</gene>
<organism evidence="8 9">
    <name type="scientific">Halteria grandinella</name>
    <dbReference type="NCBI Taxonomy" id="5974"/>
    <lineage>
        <taxon>Eukaryota</taxon>
        <taxon>Sar</taxon>
        <taxon>Alveolata</taxon>
        <taxon>Ciliophora</taxon>
        <taxon>Intramacronucleata</taxon>
        <taxon>Spirotrichea</taxon>
        <taxon>Stichotrichia</taxon>
        <taxon>Sporadotrichida</taxon>
        <taxon>Halteriidae</taxon>
        <taxon>Halteria</taxon>
    </lineage>
</organism>